<evidence type="ECO:0000256" key="1">
    <source>
        <dbReference type="SAM" id="SignalP"/>
    </source>
</evidence>
<dbReference type="Pfam" id="PF14334">
    <property type="entry name" value="DUF4390"/>
    <property type="match status" value="1"/>
</dbReference>
<organism evidence="2 3">
    <name type="scientific">Parapusillimonas granuli</name>
    <dbReference type="NCBI Taxonomy" id="380911"/>
    <lineage>
        <taxon>Bacteria</taxon>
        <taxon>Pseudomonadati</taxon>
        <taxon>Pseudomonadota</taxon>
        <taxon>Betaproteobacteria</taxon>
        <taxon>Burkholderiales</taxon>
        <taxon>Alcaligenaceae</taxon>
        <taxon>Parapusillimonas</taxon>
    </lineage>
</organism>
<dbReference type="PROSITE" id="PS51257">
    <property type="entry name" value="PROKAR_LIPOPROTEIN"/>
    <property type="match status" value="1"/>
</dbReference>
<dbReference type="Proteomes" id="UP000559809">
    <property type="component" value="Unassembled WGS sequence"/>
</dbReference>
<accession>A0A853FXG6</accession>
<sequence length="193" mass="21792">MLRLLFSVFLSLALAGAACAEAGVQEAGEQVLRVEPMVRDGKLYIDADVQLDVTGDLRNAAEKGVPIYFTADLKIVTKRWWWFDKVVVDEQQTWRIVYNALTRQWRVGTGELSLPESSLDNALSLVRNIRGWAVADIGDLEHDEPYEGRIRVRLDTSLLARPFQVDALNSSAWSLATPWKNFNFSISVVEPQR</sequence>
<feature type="chain" id="PRO_5032499971" evidence="1">
    <location>
        <begin position="21"/>
        <end position="193"/>
    </location>
</feature>
<comment type="caution">
    <text evidence="2">The sequence shown here is derived from an EMBL/GenBank/DDBJ whole genome shotgun (WGS) entry which is preliminary data.</text>
</comment>
<evidence type="ECO:0000313" key="3">
    <source>
        <dbReference type="Proteomes" id="UP000559809"/>
    </source>
</evidence>
<feature type="signal peptide" evidence="1">
    <location>
        <begin position="1"/>
        <end position="20"/>
    </location>
</feature>
<keyword evidence="1" id="KW-0732">Signal</keyword>
<name>A0A853FXG6_9BURK</name>
<dbReference type="RefSeq" id="WP_180154127.1">
    <property type="nucleotide sequence ID" value="NZ_JACCEM010000003.1"/>
</dbReference>
<dbReference type="EMBL" id="JACCEM010000003">
    <property type="protein sequence ID" value="NYT48817.1"/>
    <property type="molecule type" value="Genomic_DNA"/>
</dbReference>
<keyword evidence="3" id="KW-1185">Reference proteome</keyword>
<gene>
    <name evidence="2" type="ORF">H0A72_05790</name>
</gene>
<evidence type="ECO:0000313" key="2">
    <source>
        <dbReference type="EMBL" id="NYT48817.1"/>
    </source>
</evidence>
<dbReference type="AlphaFoldDB" id="A0A853FXG6"/>
<dbReference type="InterPro" id="IPR025500">
    <property type="entry name" value="DUF4390"/>
</dbReference>
<protein>
    <submittedName>
        <fullName evidence="2">DUF4390 domain-containing protein</fullName>
    </submittedName>
</protein>
<proteinExistence type="predicted"/>
<reference evidence="2 3" key="1">
    <citation type="submission" date="2020-07" db="EMBL/GenBank/DDBJ databases">
        <title>Taxonomic revisions and descriptions of new bacterial species based on genomic comparisons in the high-G+C-content subgroup of the family Alcaligenaceae.</title>
        <authorList>
            <person name="Szabo A."/>
            <person name="Felfoldi T."/>
        </authorList>
    </citation>
    <scope>NUCLEOTIDE SEQUENCE [LARGE SCALE GENOMIC DNA]</scope>
    <source>
        <strain evidence="2 3">LMG 24012</strain>
    </source>
</reference>